<evidence type="ECO:0000259" key="1">
    <source>
        <dbReference type="Pfam" id="PF13472"/>
    </source>
</evidence>
<reference evidence="3" key="1">
    <citation type="journal article" date="2020" name="MBio">
        <title>Horizontal gene transfer to a defensive symbiont with a reduced genome amongst a multipartite beetle microbiome.</title>
        <authorList>
            <person name="Waterworth S.C."/>
            <person name="Florez L.V."/>
            <person name="Rees E.R."/>
            <person name="Hertweck C."/>
            <person name="Kaltenpoth M."/>
            <person name="Kwan J.C."/>
        </authorList>
    </citation>
    <scope>NUCLEOTIDE SEQUENCE [LARGE SCALE GENOMIC DNA]</scope>
</reference>
<proteinExistence type="predicted"/>
<comment type="caution">
    <text evidence="2">The sequence shown here is derived from an EMBL/GenBank/DDBJ whole genome shotgun (WGS) entry which is preliminary data.</text>
</comment>
<dbReference type="InterPro" id="IPR036514">
    <property type="entry name" value="SGNH_hydro_sf"/>
</dbReference>
<dbReference type="InterPro" id="IPR013830">
    <property type="entry name" value="SGNH_hydro"/>
</dbReference>
<dbReference type="Gene3D" id="3.40.50.1110">
    <property type="entry name" value="SGNH hydrolase"/>
    <property type="match status" value="1"/>
</dbReference>
<protein>
    <recommendedName>
        <fullName evidence="1">SGNH hydrolase-type esterase domain-containing protein</fullName>
    </recommendedName>
</protein>
<feature type="domain" description="SGNH hydrolase-type esterase" evidence="1">
    <location>
        <begin position="8"/>
        <end position="60"/>
    </location>
</feature>
<dbReference type="EMBL" id="WNDS01000002">
    <property type="protein sequence ID" value="KAF1015589.1"/>
    <property type="molecule type" value="Genomic_DNA"/>
</dbReference>
<dbReference type="Pfam" id="PF13472">
    <property type="entry name" value="Lipase_GDSL_2"/>
    <property type="match status" value="1"/>
</dbReference>
<evidence type="ECO:0000313" key="3">
    <source>
        <dbReference type="Proteomes" id="UP000487117"/>
    </source>
</evidence>
<accession>A0A7V8FGY9</accession>
<evidence type="ECO:0000313" key="2">
    <source>
        <dbReference type="EMBL" id="KAF1015589.1"/>
    </source>
</evidence>
<dbReference type="Proteomes" id="UP000487117">
    <property type="component" value="Unassembled WGS sequence"/>
</dbReference>
<gene>
    <name evidence="2" type="ORF">GAK31_01064</name>
</gene>
<name>A0A7V8FGY9_STEMA</name>
<organism evidence="2 3">
    <name type="scientific">Stenotrophomonas maltophilia</name>
    <name type="common">Pseudomonas maltophilia</name>
    <name type="synonym">Xanthomonas maltophilia</name>
    <dbReference type="NCBI Taxonomy" id="40324"/>
    <lineage>
        <taxon>Bacteria</taxon>
        <taxon>Pseudomonadati</taxon>
        <taxon>Pseudomonadota</taxon>
        <taxon>Gammaproteobacteria</taxon>
        <taxon>Lysobacterales</taxon>
        <taxon>Lysobacteraceae</taxon>
        <taxon>Stenotrophomonas</taxon>
        <taxon>Stenotrophomonas maltophilia group</taxon>
    </lineage>
</organism>
<dbReference type="SUPFAM" id="SSF52266">
    <property type="entry name" value="SGNH hydrolase"/>
    <property type="match status" value="1"/>
</dbReference>
<dbReference type="AlphaFoldDB" id="A0A7V8FGY9"/>
<dbReference type="GO" id="GO:0016788">
    <property type="term" value="F:hydrolase activity, acting on ester bonds"/>
    <property type="evidence" value="ECO:0007669"/>
    <property type="project" value="UniProtKB-ARBA"/>
</dbReference>
<sequence>MRGIAPAPKVRALNAALARYAREQGLVYLDYYTPMANADGGLDPALAADGVHPTAKGYALMVPLADAAIRRALTSR</sequence>